<protein>
    <submittedName>
        <fullName evidence="2">Histidine kinase</fullName>
    </submittedName>
</protein>
<dbReference type="AlphaFoldDB" id="A0A2H5EWI7"/>
<sequence length="161" mass="17050">MNGKFPAIVLVLAGIGAGGGMWYAQEYGFYETIDPAGPGADVTAVSAADGGAVELPLADFQGIDASSSPLRWRACFRLTELPLPGSLTPFEGATPLNGPGWFDCYDADQITHDLESGAAVAVLGTSEIRPDVDRVLAIYPDGRAFGWHQYNDKTPERGVMD</sequence>
<dbReference type="GO" id="GO:0016301">
    <property type="term" value="F:kinase activity"/>
    <property type="evidence" value="ECO:0007669"/>
    <property type="project" value="UniProtKB-KW"/>
</dbReference>
<keyword evidence="1" id="KW-0812">Transmembrane</keyword>
<keyword evidence="3" id="KW-1185">Reference proteome</keyword>
<dbReference type="KEGG" id="pzh:CX676_05470"/>
<organism evidence="2 3">
    <name type="scientific">Paracoccus zhejiangensis</name>
    <dbReference type="NCBI Taxonomy" id="1077935"/>
    <lineage>
        <taxon>Bacteria</taxon>
        <taxon>Pseudomonadati</taxon>
        <taxon>Pseudomonadota</taxon>
        <taxon>Alphaproteobacteria</taxon>
        <taxon>Rhodobacterales</taxon>
        <taxon>Paracoccaceae</taxon>
        <taxon>Paracoccus</taxon>
    </lineage>
</organism>
<keyword evidence="2" id="KW-0418">Kinase</keyword>
<keyword evidence="1" id="KW-0472">Membrane</keyword>
<evidence type="ECO:0000256" key="1">
    <source>
        <dbReference type="SAM" id="Phobius"/>
    </source>
</evidence>
<dbReference type="Pfam" id="PF20044">
    <property type="entry name" value="DUF6446"/>
    <property type="match status" value="1"/>
</dbReference>
<dbReference type="EMBL" id="CP025430">
    <property type="protein sequence ID" value="AUH63676.1"/>
    <property type="molecule type" value="Genomic_DNA"/>
</dbReference>
<dbReference type="OrthoDB" id="7819947at2"/>
<reference evidence="2 3" key="1">
    <citation type="journal article" date="2013" name="Antonie Van Leeuwenhoek">
        <title>Paracoccus zhejiangensis sp. nov., isolated from activated sludge in wastewater-treatment system.</title>
        <authorList>
            <person name="Wu Z.G."/>
            <person name="Zhang D.F."/>
            <person name="Liu Y.L."/>
            <person name="Wang F."/>
            <person name="Jiang X."/>
            <person name="Li C."/>
            <person name="Li S.P."/>
            <person name="Hong Q."/>
            <person name="Li W.J."/>
        </authorList>
    </citation>
    <scope>NUCLEOTIDE SEQUENCE [LARGE SCALE GENOMIC DNA]</scope>
    <source>
        <strain evidence="2 3">J6</strain>
    </source>
</reference>
<dbReference type="RefSeq" id="WP_101751718.1">
    <property type="nucleotide sequence ID" value="NZ_CP025430.1"/>
</dbReference>
<keyword evidence="1" id="KW-1133">Transmembrane helix</keyword>
<accession>A0A2H5EWI7</accession>
<keyword evidence="2" id="KW-0808">Transferase</keyword>
<proteinExistence type="predicted"/>
<gene>
    <name evidence="2" type="ORF">CX676_05470</name>
</gene>
<evidence type="ECO:0000313" key="3">
    <source>
        <dbReference type="Proteomes" id="UP000234530"/>
    </source>
</evidence>
<dbReference type="Proteomes" id="UP000234530">
    <property type="component" value="Chromosome"/>
</dbReference>
<feature type="transmembrane region" description="Helical" evidence="1">
    <location>
        <begin position="7"/>
        <end position="24"/>
    </location>
</feature>
<evidence type="ECO:0000313" key="2">
    <source>
        <dbReference type="EMBL" id="AUH63676.1"/>
    </source>
</evidence>
<dbReference type="InterPro" id="IPR045616">
    <property type="entry name" value="DUF6446"/>
</dbReference>
<name>A0A2H5EWI7_9RHOB</name>